<dbReference type="GO" id="GO:0005737">
    <property type="term" value="C:cytoplasm"/>
    <property type="evidence" value="ECO:0007669"/>
    <property type="project" value="UniProtKB-SubCell"/>
</dbReference>
<evidence type="ECO:0000256" key="7">
    <source>
        <dbReference type="ARBA" id="ARBA00022590"/>
    </source>
</evidence>
<proteinExistence type="inferred from homology"/>
<dbReference type="PANTHER" id="PTHR15207:SF3">
    <property type="entry name" value="DEAFNESS, AUTOSOMAL DOMINANT 5-RELATED"/>
    <property type="match status" value="1"/>
</dbReference>
<sequence>MFAIATKNFVEEVDDGGLLIPVSSLNDSFDLLRVVVKRKRFWFWQKPKYYPTDFNLNDLLAGDTPITPAVLETDFIKYSSTLGDNKQANVDATFAQGKLAMGGKDHSKLKSSFGTLKKEEFDVQKLLIDSKSRVLDMSHCLIQQTQEKPKQVFGIVKERIVTTQPCSVIEEVQQGGHFSGSLIACGRRTPRISLRENTSLSTDSNITMEIPSHTTIAYSLIELEIKQDGHFELCLMSGTSGGFEVDGHVEERLLGVSAAPAENTDDHLLQLELERLKVHFQLLSALPASSRSSLLQHITELMPDPAAIGALQNALDGMYLGMKPSLNDDGLKESQQQHIQAVFDLLDQSGAEESTRAPVLTALHLTVSALDEMSDDSLPVLRMCSNPATLQTLELLVQCASGNRETPLSSAALPDDVYERTEPLFACSSVSLRRDGDAVRAEIRNNPGHRPLILCIAIKSLASLAHGC</sequence>
<keyword evidence="9" id="KW-0472">Membrane</keyword>
<keyword evidence="6" id="KW-0963">Cytoplasm</keyword>
<dbReference type="GO" id="GO:0012501">
    <property type="term" value="P:programmed cell death"/>
    <property type="evidence" value="ECO:0007669"/>
    <property type="project" value="UniProtKB-KW"/>
</dbReference>
<evidence type="ECO:0000256" key="4">
    <source>
        <dbReference type="ARBA" id="ARBA00022452"/>
    </source>
</evidence>
<dbReference type="GO" id="GO:0042472">
    <property type="term" value="P:inner ear morphogenesis"/>
    <property type="evidence" value="ECO:0007669"/>
    <property type="project" value="Ensembl"/>
</dbReference>
<keyword evidence="4" id="KW-1134">Transmembrane beta strand</keyword>
<evidence type="ECO:0000313" key="15">
    <source>
        <dbReference type="Proteomes" id="UP000265000"/>
    </source>
</evidence>
<dbReference type="GO" id="GO:0009617">
    <property type="term" value="P:response to bacterium"/>
    <property type="evidence" value="ECO:0007669"/>
    <property type="project" value="Ensembl"/>
</dbReference>
<evidence type="ECO:0000256" key="11">
    <source>
        <dbReference type="ARBA" id="ARBA00023288"/>
    </source>
</evidence>
<dbReference type="InterPro" id="IPR041263">
    <property type="entry name" value="Gasdermin_PUB"/>
</dbReference>
<comment type="subcellular location">
    <subcellularLocation>
        <location evidence="2">Cell membrane</location>
        <topology evidence="2">Multi-pass membrane protein</topology>
    </subcellularLocation>
    <subcellularLocation>
        <location evidence="1">Cytoplasm</location>
    </subcellularLocation>
</comment>
<evidence type="ECO:0000256" key="9">
    <source>
        <dbReference type="ARBA" id="ARBA00023136"/>
    </source>
</evidence>
<organism evidence="14 15">
    <name type="scientific">Fundulus heteroclitus</name>
    <name type="common">Killifish</name>
    <name type="synonym">Mummichog</name>
    <dbReference type="NCBI Taxonomy" id="8078"/>
    <lineage>
        <taxon>Eukaryota</taxon>
        <taxon>Metazoa</taxon>
        <taxon>Chordata</taxon>
        <taxon>Craniata</taxon>
        <taxon>Vertebrata</taxon>
        <taxon>Euteleostomi</taxon>
        <taxon>Actinopterygii</taxon>
        <taxon>Neopterygii</taxon>
        <taxon>Teleostei</taxon>
        <taxon>Neoteleostei</taxon>
        <taxon>Acanthomorphata</taxon>
        <taxon>Ovalentaria</taxon>
        <taxon>Atherinomorphae</taxon>
        <taxon>Cyprinodontiformes</taxon>
        <taxon>Fundulidae</taxon>
        <taxon>Fundulus</taxon>
    </lineage>
</organism>
<reference evidence="14" key="1">
    <citation type="submission" date="2025-08" db="UniProtKB">
        <authorList>
            <consortium name="Ensembl"/>
        </authorList>
    </citation>
    <scope>IDENTIFICATION</scope>
</reference>
<evidence type="ECO:0000256" key="2">
    <source>
        <dbReference type="ARBA" id="ARBA00004651"/>
    </source>
</evidence>
<keyword evidence="5" id="KW-1003">Cell membrane</keyword>
<keyword evidence="11" id="KW-0449">Lipoprotein</keyword>
<comment type="similarity">
    <text evidence="3">Belongs to the gasdermin family.</text>
</comment>
<evidence type="ECO:0000256" key="8">
    <source>
        <dbReference type="ARBA" id="ARBA00022692"/>
    </source>
</evidence>
<dbReference type="OrthoDB" id="8815334at2759"/>
<evidence type="ECO:0000259" key="12">
    <source>
        <dbReference type="Pfam" id="PF04598"/>
    </source>
</evidence>
<evidence type="ECO:0000256" key="5">
    <source>
        <dbReference type="ARBA" id="ARBA00022475"/>
    </source>
</evidence>
<evidence type="ECO:0000256" key="3">
    <source>
        <dbReference type="ARBA" id="ARBA00009279"/>
    </source>
</evidence>
<dbReference type="Ensembl" id="ENSFHET00000032601.1">
    <property type="protein sequence ID" value="ENSFHEP00000013947.1"/>
    <property type="gene ID" value="ENSFHEG00000015490.1"/>
</dbReference>
<feature type="domain" description="Gasdermin PUB" evidence="13">
    <location>
        <begin position="269"/>
        <end position="406"/>
    </location>
</feature>
<dbReference type="Proteomes" id="UP000265000">
    <property type="component" value="Unplaced"/>
</dbReference>
<evidence type="ECO:0000313" key="14">
    <source>
        <dbReference type="Ensembl" id="ENSFHEP00000013947.1"/>
    </source>
</evidence>
<dbReference type="STRING" id="8078.ENSFHEP00000013947"/>
<dbReference type="PANTHER" id="PTHR15207">
    <property type="entry name" value="NONSYNDROMIC HEARING IMPAIRMENT PROTEIN"/>
    <property type="match status" value="1"/>
</dbReference>
<dbReference type="Pfam" id="PF17708">
    <property type="entry name" value="Gasdermin_C"/>
    <property type="match status" value="1"/>
</dbReference>
<dbReference type="InterPro" id="IPR040460">
    <property type="entry name" value="Gasdermin_pore"/>
</dbReference>
<dbReference type="Pfam" id="PF04598">
    <property type="entry name" value="Gasdermin"/>
    <property type="match status" value="1"/>
</dbReference>
<keyword evidence="8" id="KW-0812">Transmembrane</keyword>
<dbReference type="InterPro" id="IPR042377">
    <property type="entry name" value="GSDME"/>
</dbReference>
<evidence type="ECO:0000259" key="13">
    <source>
        <dbReference type="Pfam" id="PF17708"/>
    </source>
</evidence>
<dbReference type="GO" id="GO:0070269">
    <property type="term" value="P:pyroptotic inflammatory response"/>
    <property type="evidence" value="ECO:0007669"/>
    <property type="project" value="Ensembl"/>
</dbReference>
<dbReference type="CTD" id="335722"/>
<keyword evidence="10" id="KW-0564">Palmitate</keyword>
<dbReference type="GeneID" id="105926351"/>
<feature type="domain" description="Gasdermin pore forming" evidence="12">
    <location>
        <begin position="1"/>
        <end position="244"/>
    </location>
</feature>
<dbReference type="GO" id="GO:0005886">
    <property type="term" value="C:plasma membrane"/>
    <property type="evidence" value="ECO:0007669"/>
    <property type="project" value="UniProtKB-SubCell"/>
</dbReference>
<reference evidence="14" key="2">
    <citation type="submission" date="2025-09" db="UniProtKB">
        <authorList>
            <consortium name="Ensembl"/>
        </authorList>
    </citation>
    <scope>IDENTIFICATION</scope>
</reference>
<evidence type="ECO:0000256" key="1">
    <source>
        <dbReference type="ARBA" id="ARBA00004496"/>
    </source>
</evidence>
<accession>A0A3Q2PMV4</accession>
<evidence type="ECO:0000256" key="6">
    <source>
        <dbReference type="ARBA" id="ARBA00022490"/>
    </source>
</evidence>
<evidence type="ECO:0000256" key="10">
    <source>
        <dbReference type="ARBA" id="ARBA00023139"/>
    </source>
</evidence>
<keyword evidence="15" id="KW-1185">Reference proteome</keyword>
<dbReference type="AlphaFoldDB" id="A0A3Q2PMV4"/>
<protein>
    <submittedName>
        <fullName evidence="14">Gasdermin Eb</fullName>
    </submittedName>
</protein>
<dbReference type="GeneTree" id="ENSGT00940000155880"/>
<keyword evidence="7" id="KW-1210">Necrosis</keyword>
<name>A0A3Q2PMV4_FUNHE</name>